<organism evidence="2 3">
    <name type="scientific">Rhizophlyctis rosea</name>
    <dbReference type="NCBI Taxonomy" id="64517"/>
    <lineage>
        <taxon>Eukaryota</taxon>
        <taxon>Fungi</taxon>
        <taxon>Fungi incertae sedis</taxon>
        <taxon>Chytridiomycota</taxon>
        <taxon>Chytridiomycota incertae sedis</taxon>
        <taxon>Chytridiomycetes</taxon>
        <taxon>Rhizophlyctidales</taxon>
        <taxon>Rhizophlyctidaceae</taxon>
        <taxon>Rhizophlyctis</taxon>
    </lineage>
</organism>
<sequence length="1298" mass="142271">MHTPMSGGRTPADGIEPAGSWARIVEEEEAEREAEEQRQAAARSLQEINDLLGRSGGNGAAGGSDSGGHAGAGSGIRGTPVRVPVGRHDGAGSAGGNVRGWNGGNGGNRRFNNNNNNHNYNSNFNRSGQNYQGRRFDYQGGGAGGNVNAGGNGGGFVSGGQGAAGQGRQQGVVCQLCFQIGHSAMACPDVRMAQNGNGFVRRDDGNGSGRAGRGRAASNAGSVRSQEELKGNSDGGKTWDWDAVGEIWSEAGTSTDSGSRSGGGGPDEALPRASESLNAEEVMMREGFRVRCHRLRDMKVVRLPNLSQFEEMVPHFTRFMLKFCLVCAPHLTVVDEENAEGLDFLDWCCEWLGDHFRKLCLNTGLDPADFMITPHGVEGKIFVMRTSAFPKTEVSLKTMLVFKKAYIKYEEWLRRQEVQMNLALDEVKRMVEEGRPPIPPFGATADEELRYKWQMETYRTLREEKLLSGGLSLRSARDGTLPGRDASHRQWGDSSAQDIATTAREVLSQAVREVKSAGGKKSWQPKYDKDQAWDVTKEAGHWMRIYEQECYSNDVVTDAEKIKWLSRPLVGTDAWDWYEEKAREEGLTWKQMKLDFLANFMKAHEKDPAAQWNKLNSLERNGWETVRAFKLRFELQMKKVEDANLVSTQKFHPSWDAITTAWLKGIRQPTVAIETRRKCINLDENERPTIEKVMAETVRAYEELEPLGDAASPFKLKVREKEKDVKRGGALGAENGAQNSVSGGRSGGSGSEDQAKPVPIRQEVHIQQPVAVPPTNTGRGYYRGGYGSGGRGGYGNYGGYQYGTRPTYGTGGGPSGTSAGGNAPAEKMTVLNPGVVGNLSGRGQLPKDDETQAKIDDLTKKMSELKIQQARRPTGGFDGSCYSGKVEEGFLKRVPPEGGSTQSDGETPHVMEREAGIEEDVGEKAVLQMEPLHVDVCEVQDCVECRMAALYGVKRGRLSGTDSEEKPVRKSARMGNGVEIEVPEFETVRVREDGSLERRKKKRNDWSGDDGSGGSDGHIAKRNQQGQEDVMPQIPPLLRTKPVILDKGKGPVLPDESEETVDTEIRPDSDVEMGVSSEENAAPAAQPRVKQKPGGTGGPEADEPTELPAEDVNMDQVPFWVDPRAPAPIKLFLKKEFSGKKTILPVKFNVKDWLHRTAVDITIADLLQWAPAIRAELMGAMKTIAARERRDLVLKVPQAVLLMDDYLPTLSDADVEEEIEVLKKTRVAEMPDADRHQLAVMKVALSKMMRKGREMQVSGSSTHFVIAVMQGNVVKIYLDGGACVCVIRKSFLDKFGWV</sequence>
<feature type="region of interest" description="Disordered" evidence="1">
    <location>
        <begin position="833"/>
        <end position="852"/>
    </location>
</feature>
<feature type="region of interest" description="Disordered" evidence="1">
    <location>
        <begin position="994"/>
        <end position="1108"/>
    </location>
</feature>
<name>A0AAD5S2X3_9FUNG</name>
<feature type="region of interest" description="Disordered" evidence="1">
    <location>
        <begin position="1"/>
        <end position="121"/>
    </location>
</feature>
<feature type="compositionally biased region" description="Gly residues" evidence="1">
    <location>
        <begin position="92"/>
        <end position="107"/>
    </location>
</feature>
<evidence type="ECO:0000313" key="3">
    <source>
        <dbReference type="Proteomes" id="UP001212841"/>
    </source>
</evidence>
<protein>
    <recommendedName>
        <fullName evidence="4">Retrotransposon gag domain-containing protein</fullName>
    </recommendedName>
</protein>
<dbReference type="EMBL" id="JADGJD010002037">
    <property type="protein sequence ID" value="KAJ3035516.1"/>
    <property type="molecule type" value="Genomic_DNA"/>
</dbReference>
<keyword evidence="3" id="KW-1185">Reference proteome</keyword>
<feature type="compositionally biased region" description="Gly residues" evidence="1">
    <location>
        <begin position="809"/>
        <end position="819"/>
    </location>
</feature>
<feature type="region of interest" description="Disordered" evidence="1">
    <location>
        <begin position="725"/>
        <end position="788"/>
    </location>
</feature>
<comment type="caution">
    <text evidence="2">The sequence shown here is derived from an EMBL/GenBank/DDBJ whole genome shotgun (WGS) entry which is preliminary data.</text>
</comment>
<gene>
    <name evidence="2" type="ORF">HK097_004180</name>
</gene>
<reference evidence="2" key="1">
    <citation type="submission" date="2020-05" db="EMBL/GenBank/DDBJ databases">
        <title>Phylogenomic resolution of chytrid fungi.</title>
        <authorList>
            <person name="Stajich J.E."/>
            <person name="Amses K."/>
            <person name="Simmons R."/>
            <person name="Seto K."/>
            <person name="Myers J."/>
            <person name="Bonds A."/>
            <person name="Quandt C.A."/>
            <person name="Barry K."/>
            <person name="Liu P."/>
            <person name="Grigoriev I."/>
            <person name="Longcore J.E."/>
            <person name="James T.Y."/>
        </authorList>
    </citation>
    <scope>NUCLEOTIDE SEQUENCE</scope>
    <source>
        <strain evidence="2">JEL0318</strain>
    </source>
</reference>
<proteinExistence type="predicted"/>
<feature type="non-terminal residue" evidence="2">
    <location>
        <position position="1298"/>
    </location>
</feature>
<feature type="region of interest" description="Disordered" evidence="1">
    <location>
        <begin position="198"/>
        <end position="239"/>
    </location>
</feature>
<accession>A0AAD5S2X3</accession>
<evidence type="ECO:0008006" key="4">
    <source>
        <dbReference type="Google" id="ProtNLM"/>
    </source>
</evidence>
<feature type="region of interest" description="Disordered" evidence="1">
    <location>
        <begin position="808"/>
        <end position="828"/>
    </location>
</feature>
<feature type="compositionally biased region" description="Low complexity" evidence="1">
    <location>
        <begin position="214"/>
        <end position="224"/>
    </location>
</feature>
<dbReference type="Proteomes" id="UP001212841">
    <property type="component" value="Unassembled WGS sequence"/>
</dbReference>
<evidence type="ECO:0000313" key="2">
    <source>
        <dbReference type="EMBL" id="KAJ3035516.1"/>
    </source>
</evidence>
<feature type="region of interest" description="Disordered" evidence="1">
    <location>
        <begin position="251"/>
        <end position="276"/>
    </location>
</feature>
<feature type="compositionally biased region" description="Low complexity" evidence="1">
    <location>
        <begin position="108"/>
        <end position="121"/>
    </location>
</feature>
<feature type="compositionally biased region" description="Gly residues" evidence="1">
    <location>
        <begin position="54"/>
        <end position="76"/>
    </location>
</feature>
<evidence type="ECO:0000256" key="1">
    <source>
        <dbReference type="SAM" id="MobiDB-lite"/>
    </source>
</evidence>